<evidence type="ECO:0000256" key="1">
    <source>
        <dbReference type="SAM" id="MobiDB-lite"/>
    </source>
</evidence>
<evidence type="ECO:0008006" key="5">
    <source>
        <dbReference type="Google" id="ProtNLM"/>
    </source>
</evidence>
<protein>
    <recommendedName>
        <fullName evidence="5">Lipoprotein</fullName>
    </recommendedName>
</protein>
<name>A0ABR9GKK4_9HYPH</name>
<evidence type="ECO:0000313" key="4">
    <source>
        <dbReference type="Proteomes" id="UP000598227"/>
    </source>
</evidence>
<organism evidence="3 4">
    <name type="scientific">Aminobacter carboxidus</name>
    <dbReference type="NCBI Taxonomy" id="376165"/>
    <lineage>
        <taxon>Bacteria</taxon>
        <taxon>Pseudomonadati</taxon>
        <taxon>Pseudomonadota</taxon>
        <taxon>Alphaproteobacteria</taxon>
        <taxon>Hyphomicrobiales</taxon>
        <taxon>Phyllobacteriaceae</taxon>
        <taxon>Aminobacter</taxon>
    </lineage>
</organism>
<dbReference type="Proteomes" id="UP000598227">
    <property type="component" value="Unassembled WGS sequence"/>
</dbReference>
<comment type="caution">
    <text evidence="3">The sequence shown here is derived from an EMBL/GenBank/DDBJ whole genome shotgun (WGS) entry which is preliminary data.</text>
</comment>
<dbReference type="EMBL" id="JACZEP010000002">
    <property type="protein sequence ID" value="MBE1204212.1"/>
    <property type="molecule type" value="Genomic_DNA"/>
</dbReference>
<feature type="signal peptide" evidence="2">
    <location>
        <begin position="1"/>
        <end position="21"/>
    </location>
</feature>
<dbReference type="RefSeq" id="WP_192566118.1">
    <property type="nucleotide sequence ID" value="NZ_JACZEP010000002.1"/>
</dbReference>
<accession>A0ABR9GKK4</accession>
<proteinExistence type="predicted"/>
<feature type="region of interest" description="Disordered" evidence="1">
    <location>
        <begin position="105"/>
        <end position="125"/>
    </location>
</feature>
<gene>
    <name evidence="3" type="ORF">IHE39_07935</name>
</gene>
<reference evidence="3 4" key="1">
    <citation type="submission" date="2020-09" db="EMBL/GenBank/DDBJ databases">
        <title>Draft Genome Sequence of Aminobacter carboxidus type strain DSM 1086, a soil Gram-negative carboxydobacterium.</title>
        <authorList>
            <person name="Turrini P."/>
            <person name="Tescari M."/>
            <person name="Artuso I."/>
            <person name="Lugli G.A."/>
            <person name="Frangipani E."/>
            <person name="Ventura M."/>
            <person name="Visca P."/>
        </authorList>
    </citation>
    <scope>NUCLEOTIDE SEQUENCE [LARGE SCALE GENOMIC DNA]</scope>
    <source>
        <strain evidence="3 4">DSM 1086</strain>
    </source>
</reference>
<evidence type="ECO:0000256" key="2">
    <source>
        <dbReference type="SAM" id="SignalP"/>
    </source>
</evidence>
<dbReference type="PROSITE" id="PS51257">
    <property type="entry name" value="PROKAR_LIPOPROTEIN"/>
    <property type="match status" value="1"/>
</dbReference>
<keyword evidence="4" id="KW-1185">Reference proteome</keyword>
<feature type="chain" id="PRO_5047406391" description="Lipoprotein" evidence="2">
    <location>
        <begin position="22"/>
        <end position="125"/>
    </location>
</feature>
<sequence>MKAIILASARAVLVLALAATAGCASRPTSLGPVDPLKYDAMTCAELDVVMGTTASSISRTAISRGTVGQWNVPAWAPVGNRAVGAIQDRQTAKIDGLRQEQAAIDATRKRKCRSHTDGKATAAGS</sequence>
<evidence type="ECO:0000313" key="3">
    <source>
        <dbReference type="EMBL" id="MBE1204212.1"/>
    </source>
</evidence>
<keyword evidence="2" id="KW-0732">Signal</keyword>